<evidence type="ECO:0000313" key="3">
    <source>
        <dbReference type="Proteomes" id="UP001225576"/>
    </source>
</evidence>
<dbReference type="InterPro" id="IPR010985">
    <property type="entry name" value="Ribbon_hlx_hlx"/>
</dbReference>
<protein>
    <recommendedName>
        <fullName evidence="4">Chromosome partitioning protein ParB</fullName>
    </recommendedName>
</protein>
<dbReference type="RefSeq" id="WP_221847911.1">
    <property type="nucleotide sequence ID" value="NZ_JASPDQ010000028.1"/>
</dbReference>
<dbReference type="Proteomes" id="UP001225576">
    <property type="component" value="Unassembled WGS sequence"/>
</dbReference>
<dbReference type="EMBL" id="JASPDQ010000028">
    <property type="protein sequence ID" value="MDK8602635.1"/>
    <property type="molecule type" value="Genomic_DNA"/>
</dbReference>
<organism evidence="2 3">
    <name type="scientific">Trueperella bernardiae</name>
    <dbReference type="NCBI Taxonomy" id="59561"/>
    <lineage>
        <taxon>Bacteria</taxon>
        <taxon>Bacillati</taxon>
        <taxon>Actinomycetota</taxon>
        <taxon>Actinomycetes</taxon>
        <taxon>Actinomycetales</taxon>
        <taxon>Actinomycetaceae</taxon>
        <taxon>Trueperella</taxon>
    </lineage>
</organism>
<sequence length="83" mass="9455">MTTPRKPSTVAGRRRPKGEAQPAARPAGDMRAAFQDRSRPEVVNTSFNFPRDFHEHMRRVAFERGVSMKDLIIEAVQARHPMP</sequence>
<dbReference type="GO" id="GO:0006355">
    <property type="term" value="P:regulation of DNA-templated transcription"/>
    <property type="evidence" value="ECO:0007669"/>
    <property type="project" value="InterPro"/>
</dbReference>
<proteinExistence type="predicted"/>
<feature type="region of interest" description="Disordered" evidence="1">
    <location>
        <begin position="1"/>
        <end position="29"/>
    </location>
</feature>
<gene>
    <name evidence="2" type="ORF">QP858_09220</name>
</gene>
<comment type="caution">
    <text evidence="2">The sequence shown here is derived from an EMBL/GenBank/DDBJ whole genome shotgun (WGS) entry which is preliminary data.</text>
</comment>
<dbReference type="AlphaFoldDB" id="A0AAW6ZHI3"/>
<reference evidence="2" key="1">
    <citation type="submission" date="2023-05" db="EMBL/GenBank/DDBJ databases">
        <title>Genomic Catalog of Human Bladder Bacteria.</title>
        <authorList>
            <person name="Du J."/>
        </authorList>
    </citation>
    <scope>NUCLEOTIDE SEQUENCE</scope>
    <source>
        <strain evidence="2">UMB1304A</strain>
    </source>
</reference>
<evidence type="ECO:0000256" key="1">
    <source>
        <dbReference type="SAM" id="MobiDB-lite"/>
    </source>
</evidence>
<evidence type="ECO:0000313" key="2">
    <source>
        <dbReference type="EMBL" id="MDK8602635.1"/>
    </source>
</evidence>
<name>A0AAW6ZHI3_9ACTO</name>
<accession>A0AAW6ZHI3</accession>
<evidence type="ECO:0008006" key="4">
    <source>
        <dbReference type="Google" id="ProtNLM"/>
    </source>
</evidence>
<dbReference type="SUPFAM" id="SSF47598">
    <property type="entry name" value="Ribbon-helix-helix"/>
    <property type="match status" value="1"/>
</dbReference>